<name>H2KSZ3_CLOSI</name>
<reference evidence="2" key="1">
    <citation type="journal article" date="2011" name="Genome Biol.">
        <title>The draft genome of the carcinogenic human liver fluke Clonorchis sinensis.</title>
        <authorList>
            <person name="Wang X."/>
            <person name="Chen W."/>
            <person name="Huang Y."/>
            <person name="Sun J."/>
            <person name="Men J."/>
            <person name="Liu H."/>
            <person name="Luo F."/>
            <person name="Guo L."/>
            <person name="Lv X."/>
            <person name="Deng C."/>
            <person name="Zhou C."/>
            <person name="Fan Y."/>
            <person name="Li X."/>
            <person name="Huang L."/>
            <person name="Hu Y."/>
            <person name="Liang C."/>
            <person name="Hu X."/>
            <person name="Xu J."/>
            <person name="Yu X."/>
        </authorList>
    </citation>
    <scope>NUCLEOTIDE SEQUENCE [LARGE SCALE GENOMIC DNA]</scope>
    <source>
        <strain evidence="2">Henan</strain>
    </source>
</reference>
<evidence type="ECO:0000313" key="2">
    <source>
        <dbReference type="EMBL" id="GAA42781.2"/>
    </source>
</evidence>
<evidence type="ECO:0000256" key="1">
    <source>
        <dbReference type="SAM" id="MobiDB-lite"/>
    </source>
</evidence>
<dbReference type="AlphaFoldDB" id="H2KSZ3"/>
<protein>
    <submittedName>
        <fullName evidence="2">Uncharacterized protein</fullName>
    </submittedName>
</protein>
<reference key="2">
    <citation type="submission" date="2011-10" db="EMBL/GenBank/DDBJ databases">
        <title>The genome and transcriptome sequence of Clonorchis sinensis provide insights into the carcinogenic liver fluke.</title>
        <authorList>
            <person name="Wang X."/>
            <person name="Huang Y."/>
            <person name="Chen W."/>
            <person name="Liu H."/>
            <person name="Guo L."/>
            <person name="Chen Y."/>
            <person name="Luo F."/>
            <person name="Zhou W."/>
            <person name="Sun J."/>
            <person name="Mao Q."/>
            <person name="Liang P."/>
            <person name="Zhou C."/>
            <person name="Tian Y."/>
            <person name="Men J."/>
            <person name="Lv X."/>
            <person name="Huang L."/>
            <person name="Zhou J."/>
            <person name="Hu Y."/>
            <person name="Li R."/>
            <person name="Zhang F."/>
            <person name="Lei H."/>
            <person name="Li X."/>
            <person name="Hu X."/>
            <person name="Liang C."/>
            <person name="Xu J."/>
            <person name="Wu Z."/>
            <person name="Yu X."/>
        </authorList>
    </citation>
    <scope>NUCLEOTIDE SEQUENCE</scope>
    <source>
        <strain>Henan</strain>
    </source>
</reference>
<evidence type="ECO:0000313" key="3">
    <source>
        <dbReference type="Proteomes" id="UP000008909"/>
    </source>
</evidence>
<dbReference type="EMBL" id="DF143574">
    <property type="protein sequence ID" value="GAA42781.2"/>
    <property type="molecule type" value="Genomic_DNA"/>
</dbReference>
<gene>
    <name evidence="2" type="ORF">CLF_110916</name>
</gene>
<dbReference type="Proteomes" id="UP000008909">
    <property type="component" value="Unassembled WGS sequence"/>
</dbReference>
<keyword evidence="3" id="KW-1185">Reference proteome</keyword>
<feature type="compositionally biased region" description="Polar residues" evidence="1">
    <location>
        <begin position="156"/>
        <end position="168"/>
    </location>
</feature>
<proteinExistence type="predicted"/>
<feature type="region of interest" description="Disordered" evidence="1">
    <location>
        <begin position="148"/>
        <end position="168"/>
    </location>
</feature>
<accession>H2KSZ3</accession>
<sequence>MFVNATIYNFALGYQSLTAMSHARYLTISYFSLLTPPPQKKSLVHSLLQEHCVTLNTYRDLYYIQVTYATRVLGSKGEPLQKLDFVTSMLNKWRRLAADKPWADVQRLVADEMTRLESGQLPISVRASRAPRHRTTVADGLGVRRGMFKKEDDKNVNSTDVATNHSPN</sequence>
<organism evidence="2 3">
    <name type="scientific">Clonorchis sinensis</name>
    <name type="common">Chinese liver fluke</name>
    <dbReference type="NCBI Taxonomy" id="79923"/>
    <lineage>
        <taxon>Eukaryota</taxon>
        <taxon>Metazoa</taxon>
        <taxon>Spiralia</taxon>
        <taxon>Lophotrochozoa</taxon>
        <taxon>Platyhelminthes</taxon>
        <taxon>Trematoda</taxon>
        <taxon>Digenea</taxon>
        <taxon>Opisthorchiida</taxon>
        <taxon>Opisthorchiata</taxon>
        <taxon>Opisthorchiidae</taxon>
        <taxon>Clonorchis</taxon>
    </lineage>
</organism>